<evidence type="ECO:0000313" key="2">
    <source>
        <dbReference type="EMBL" id="PNX98750.1"/>
    </source>
</evidence>
<feature type="transmembrane region" description="Helical" evidence="1">
    <location>
        <begin position="24"/>
        <end position="43"/>
    </location>
</feature>
<gene>
    <name evidence="2" type="ORF">L195_g022007</name>
    <name evidence="3" type="ORF">L195_g022421</name>
</gene>
<evidence type="ECO:0000256" key="1">
    <source>
        <dbReference type="SAM" id="Phobius"/>
    </source>
</evidence>
<reference evidence="2 4" key="2">
    <citation type="journal article" date="2017" name="Front. Plant Sci.">
        <title>Gene Classification and Mining of Molecular Markers Useful in Red Clover (Trifolium pratense) Breeding.</title>
        <authorList>
            <person name="Istvanek J."/>
            <person name="Dluhosova J."/>
            <person name="Dluhos P."/>
            <person name="Patkova L."/>
            <person name="Nedelnik J."/>
            <person name="Repkova J."/>
        </authorList>
    </citation>
    <scope>NUCLEOTIDE SEQUENCE [LARGE SCALE GENOMIC DNA]</scope>
    <source>
        <strain evidence="4">cv. Tatra</strain>
        <tissue evidence="2">Young leaves</tissue>
    </source>
</reference>
<dbReference type="Proteomes" id="UP000236291">
    <property type="component" value="Unassembled WGS sequence"/>
</dbReference>
<sequence>MHVLHIVETSGSDLALYTGNLVSLTYYLDVVYAMLTGYNIMIYKLRMPLMISSDTSLCSDLLFAVQDGSWK</sequence>
<dbReference type="AlphaFoldDB" id="A0A2K3N6V2"/>
<accession>A0A2K3N6V2</accession>
<comment type="caution">
    <text evidence="2">The sequence shown here is derived from an EMBL/GenBank/DDBJ whole genome shotgun (WGS) entry which is preliminary data.</text>
</comment>
<protein>
    <submittedName>
        <fullName evidence="2">Uncharacterized protein</fullName>
    </submittedName>
</protein>
<keyword evidence="1" id="KW-0812">Transmembrane</keyword>
<proteinExistence type="predicted"/>
<name>A0A2K3N6V2_TRIPR</name>
<reference evidence="2 4" key="1">
    <citation type="journal article" date="2014" name="Am. J. Bot.">
        <title>Genome assembly and annotation for red clover (Trifolium pratense; Fabaceae).</title>
        <authorList>
            <person name="Istvanek J."/>
            <person name="Jaros M."/>
            <person name="Krenek A."/>
            <person name="Repkova J."/>
        </authorList>
    </citation>
    <scope>NUCLEOTIDE SEQUENCE [LARGE SCALE GENOMIC DNA]</scope>
    <source>
        <strain evidence="4">cv. Tatra</strain>
        <tissue evidence="2">Young leaves</tissue>
    </source>
</reference>
<keyword evidence="1" id="KW-0472">Membrane</keyword>
<dbReference type="EMBL" id="ASHM01017450">
    <property type="protein sequence ID" value="PNX99158.1"/>
    <property type="molecule type" value="Genomic_DNA"/>
</dbReference>
<organism evidence="2 4">
    <name type="scientific">Trifolium pratense</name>
    <name type="common">Red clover</name>
    <dbReference type="NCBI Taxonomy" id="57577"/>
    <lineage>
        <taxon>Eukaryota</taxon>
        <taxon>Viridiplantae</taxon>
        <taxon>Streptophyta</taxon>
        <taxon>Embryophyta</taxon>
        <taxon>Tracheophyta</taxon>
        <taxon>Spermatophyta</taxon>
        <taxon>Magnoliopsida</taxon>
        <taxon>eudicotyledons</taxon>
        <taxon>Gunneridae</taxon>
        <taxon>Pentapetalae</taxon>
        <taxon>rosids</taxon>
        <taxon>fabids</taxon>
        <taxon>Fabales</taxon>
        <taxon>Fabaceae</taxon>
        <taxon>Papilionoideae</taxon>
        <taxon>50 kb inversion clade</taxon>
        <taxon>NPAAA clade</taxon>
        <taxon>Hologalegina</taxon>
        <taxon>IRL clade</taxon>
        <taxon>Trifolieae</taxon>
        <taxon>Trifolium</taxon>
    </lineage>
</organism>
<dbReference type="EMBL" id="ASHM01016998">
    <property type="protein sequence ID" value="PNX98750.1"/>
    <property type="molecule type" value="Genomic_DNA"/>
</dbReference>
<evidence type="ECO:0000313" key="4">
    <source>
        <dbReference type="Proteomes" id="UP000236291"/>
    </source>
</evidence>
<evidence type="ECO:0000313" key="3">
    <source>
        <dbReference type="EMBL" id="PNX99158.1"/>
    </source>
</evidence>
<keyword evidence="1" id="KW-1133">Transmembrane helix</keyword>